<comment type="caution">
    <text evidence="1">The sequence shown here is derived from an EMBL/GenBank/DDBJ whole genome shotgun (WGS) entry which is preliminary data.</text>
</comment>
<dbReference type="Proteomes" id="UP000824120">
    <property type="component" value="Chromosome 8"/>
</dbReference>
<evidence type="ECO:0000313" key="2">
    <source>
        <dbReference type="Proteomes" id="UP000824120"/>
    </source>
</evidence>
<dbReference type="AlphaFoldDB" id="A0A9J5XUH9"/>
<gene>
    <name evidence="1" type="ORF">H5410_041104</name>
</gene>
<evidence type="ECO:0000313" key="1">
    <source>
        <dbReference type="EMBL" id="KAG5590590.1"/>
    </source>
</evidence>
<name>A0A9J5XUH9_SOLCO</name>
<keyword evidence="2" id="KW-1185">Reference proteome</keyword>
<proteinExistence type="predicted"/>
<protein>
    <submittedName>
        <fullName evidence="1">Uncharacterized protein</fullName>
    </submittedName>
</protein>
<dbReference type="EMBL" id="JACXVP010000008">
    <property type="protein sequence ID" value="KAG5590590.1"/>
    <property type="molecule type" value="Genomic_DNA"/>
</dbReference>
<accession>A0A9J5XUH9</accession>
<organism evidence="1 2">
    <name type="scientific">Solanum commersonii</name>
    <name type="common">Commerson's wild potato</name>
    <name type="synonym">Commerson's nightshade</name>
    <dbReference type="NCBI Taxonomy" id="4109"/>
    <lineage>
        <taxon>Eukaryota</taxon>
        <taxon>Viridiplantae</taxon>
        <taxon>Streptophyta</taxon>
        <taxon>Embryophyta</taxon>
        <taxon>Tracheophyta</taxon>
        <taxon>Spermatophyta</taxon>
        <taxon>Magnoliopsida</taxon>
        <taxon>eudicotyledons</taxon>
        <taxon>Gunneridae</taxon>
        <taxon>Pentapetalae</taxon>
        <taxon>asterids</taxon>
        <taxon>lamiids</taxon>
        <taxon>Solanales</taxon>
        <taxon>Solanaceae</taxon>
        <taxon>Solanoideae</taxon>
        <taxon>Solaneae</taxon>
        <taxon>Solanum</taxon>
    </lineage>
</organism>
<sequence length="121" mass="14738">MWRVWHKRILIREVLVRMRITDYSLEVLCRCSRIQGPFVKVRQAIEVWWKVKCVIKFKSLCKVTPAFIIWHIWKRRNLIRHGSNMTTRAMIMGITRQLVLFANLLSRWMRINLIHPFGHKK</sequence>
<reference evidence="1 2" key="1">
    <citation type="submission" date="2020-09" db="EMBL/GenBank/DDBJ databases">
        <title>De no assembly of potato wild relative species, Solanum commersonii.</title>
        <authorList>
            <person name="Cho K."/>
        </authorList>
    </citation>
    <scope>NUCLEOTIDE SEQUENCE [LARGE SCALE GENOMIC DNA]</scope>
    <source>
        <strain evidence="1">LZ3.2</strain>
        <tissue evidence="1">Leaf</tissue>
    </source>
</reference>